<evidence type="ECO:0000256" key="1">
    <source>
        <dbReference type="SAM" id="MobiDB-lite"/>
    </source>
</evidence>
<gene>
    <name evidence="2" type="ORF">EXIGLDRAFT_833356</name>
</gene>
<keyword evidence="3" id="KW-1185">Reference proteome</keyword>
<evidence type="ECO:0000313" key="3">
    <source>
        <dbReference type="Proteomes" id="UP000077266"/>
    </source>
</evidence>
<proteinExistence type="predicted"/>
<sequence>RGGLVISLACGTHQVRLFARAQSARARPYHTAEDHTSLNTCIRAYGSFEVTELGPALEGVVDRLGHRARFRRDRLCFAASGHDSRDASRVRRLRARSGTPAVATRRAHGRQGQVQPADGVRRKARSRRRTARIGLGACVRESRPTLSPRQRATEACEGCPF</sequence>
<dbReference type="AlphaFoldDB" id="A0A165KS34"/>
<dbReference type="InParanoid" id="A0A165KS34"/>
<reference evidence="2 3" key="1">
    <citation type="journal article" date="2016" name="Mol. Biol. Evol.">
        <title>Comparative Genomics of Early-Diverging Mushroom-Forming Fungi Provides Insights into the Origins of Lignocellulose Decay Capabilities.</title>
        <authorList>
            <person name="Nagy L.G."/>
            <person name="Riley R."/>
            <person name="Tritt A."/>
            <person name="Adam C."/>
            <person name="Daum C."/>
            <person name="Floudas D."/>
            <person name="Sun H."/>
            <person name="Yadav J.S."/>
            <person name="Pangilinan J."/>
            <person name="Larsson K.H."/>
            <person name="Matsuura K."/>
            <person name="Barry K."/>
            <person name="Labutti K."/>
            <person name="Kuo R."/>
            <person name="Ohm R.A."/>
            <person name="Bhattacharya S.S."/>
            <person name="Shirouzu T."/>
            <person name="Yoshinaga Y."/>
            <person name="Martin F.M."/>
            <person name="Grigoriev I.V."/>
            <person name="Hibbett D.S."/>
        </authorList>
    </citation>
    <scope>NUCLEOTIDE SEQUENCE [LARGE SCALE GENOMIC DNA]</scope>
    <source>
        <strain evidence="2 3">HHB12029</strain>
    </source>
</reference>
<organism evidence="2 3">
    <name type="scientific">Exidia glandulosa HHB12029</name>
    <dbReference type="NCBI Taxonomy" id="1314781"/>
    <lineage>
        <taxon>Eukaryota</taxon>
        <taxon>Fungi</taxon>
        <taxon>Dikarya</taxon>
        <taxon>Basidiomycota</taxon>
        <taxon>Agaricomycotina</taxon>
        <taxon>Agaricomycetes</taxon>
        <taxon>Auriculariales</taxon>
        <taxon>Exidiaceae</taxon>
        <taxon>Exidia</taxon>
    </lineage>
</organism>
<protein>
    <submittedName>
        <fullName evidence="2">Uncharacterized protein</fullName>
    </submittedName>
</protein>
<dbReference type="EMBL" id="KV425938">
    <property type="protein sequence ID" value="KZV96778.1"/>
    <property type="molecule type" value="Genomic_DNA"/>
</dbReference>
<feature type="non-terminal residue" evidence="2">
    <location>
        <position position="1"/>
    </location>
</feature>
<evidence type="ECO:0000313" key="2">
    <source>
        <dbReference type="EMBL" id="KZV96778.1"/>
    </source>
</evidence>
<name>A0A165KS34_EXIGL</name>
<accession>A0A165KS34</accession>
<dbReference type="Proteomes" id="UP000077266">
    <property type="component" value="Unassembled WGS sequence"/>
</dbReference>
<feature type="region of interest" description="Disordered" evidence="1">
    <location>
        <begin position="96"/>
        <end position="127"/>
    </location>
</feature>